<evidence type="ECO:0000313" key="3">
    <source>
        <dbReference type="EMBL" id="BBL80232.1"/>
    </source>
</evidence>
<proteinExistence type="predicted"/>
<feature type="domain" description="DUF1468" evidence="2">
    <location>
        <begin position="12"/>
        <end position="149"/>
    </location>
</feature>
<feature type="transmembrane region" description="Helical" evidence="1">
    <location>
        <begin position="122"/>
        <end position="144"/>
    </location>
</feature>
<keyword evidence="1" id="KW-1133">Transmembrane helix</keyword>
<dbReference type="RefSeq" id="WP_172620795.1">
    <property type="nucleotide sequence ID" value="NZ_AP019791.1"/>
</dbReference>
<dbReference type="AlphaFoldDB" id="A0A510HJS4"/>
<dbReference type="Proteomes" id="UP000318065">
    <property type="component" value="Chromosome"/>
</dbReference>
<evidence type="ECO:0000256" key="1">
    <source>
        <dbReference type="SAM" id="Phobius"/>
    </source>
</evidence>
<feature type="transmembrane region" description="Helical" evidence="1">
    <location>
        <begin position="83"/>
        <end position="116"/>
    </location>
</feature>
<keyword evidence="1" id="KW-0812">Transmembrane</keyword>
<accession>A0A510HJS4</accession>
<dbReference type="Pfam" id="PF07331">
    <property type="entry name" value="TctB"/>
    <property type="match status" value="1"/>
</dbReference>
<dbReference type="InterPro" id="IPR009936">
    <property type="entry name" value="DUF1468"/>
</dbReference>
<evidence type="ECO:0000313" key="4">
    <source>
        <dbReference type="Proteomes" id="UP000318065"/>
    </source>
</evidence>
<sequence>MRGLRRAAPDLVGGALLAGLGAALAAGATGYQVVTGEGRLGPGFMPFVVGLLLAVFGALVCAQALWGGRGSGEAGESAGGRSVAAVFALTLLAVLLTPVVGFLPAFGLLIFALVRFVEGEGWAVAAVLGAGGAAAAWAVFVLFLQIPLPGGVFAAGG</sequence>
<protein>
    <recommendedName>
        <fullName evidence="2">DUF1468 domain-containing protein</fullName>
    </recommendedName>
</protein>
<feature type="transmembrane region" description="Helical" evidence="1">
    <location>
        <begin position="43"/>
        <end position="62"/>
    </location>
</feature>
<evidence type="ECO:0000259" key="2">
    <source>
        <dbReference type="Pfam" id="PF07331"/>
    </source>
</evidence>
<organism evidence="3 4">
    <name type="scientific">Rubrobacter xylanophilus</name>
    <dbReference type="NCBI Taxonomy" id="49319"/>
    <lineage>
        <taxon>Bacteria</taxon>
        <taxon>Bacillati</taxon>
        <taxon>Actinomycetota</taxon>
        <taxon>Rubrobacteria</taxon>
        <taxon>Rubrobacterales</taxon>
        <taxon>Rubrobacteraceae</taxon>
        <taxon>Rubrobacter</taxon>
    </lineage>
</organism>
<gene>
    <name evidence="3" type="ORF">RxyAA322_20860</name>
</gene>
<dbReference type="EMBL" id="AP019791">
    <property type="protein sequence ID" value="BBL80232.1"/>
    <property type="molecule type" value="Genomic_DNA"/>
</dbReference>
<keyword evidence="1" id="KW-0472">Membrane</keyword>
<keyword evidence="4" id="KW-1185">Reference proteome</keyword>
<reference evidence="3" key="1">
    <citation type="journal article" date="2019" name="Microbiol. Resour. Announc.">
        <title>Complete Genome Sequence of Rubrobacter xylanophilus Strain AA3-22, Isolated from Arima Onsen in Japan.</title>
        <authorList>
            <person name="Tomariguchi N."/>
            <person name="Miyazaki K."/>
        </authorList>
    </citation>
    <scope>NUCLEOTIDE SEQUENCE [LARGE SCALE GENOMIC DNA]</scope>
    <source>
        <strain evidence="3">AA3-22</strain>
    </source>
</reference>
<name>A0A510HJS4_9ACTN</name>